<reference evidence="5 6" key="1">
    <citation type="submission" date="2020-05" db="EMBL/GenBank/DDBJ databases">
        <title>WGS assembly of Panicum virgatum.</title>
        <authorList>
            <person name="Lovell J.T."/>
            <person name="Jenkins J."/>
            <person name="Shu S."/>
            <person name="Juenger T.E."/>
            <person name="Schmutz J."/>
        </authorList>
    </citation>
    <scope>NUCLEOTIDE SEQUENCE [LARGE SCALE GENOMIC DNA]</scope>
    <source>
        <strain evidence="6">cv. AP13</strain>
    </source>
</reference>
<evidence type="ECO:0000313" key="5">
    <source>
        <dbReference type="EMBL" id="KAG2558072.1"/>
    </source>
</evidence>
<name>A0A8T0PD19_PANVG</name>
<dbReference type="Proteomes" id="UP000823388">
    <property type="component" value="Chromosome 8N"/>
</dbReference>
<dbReference type="AlphaFoldDB" id="A0A8T0PD19"/>
<dbReference type="PANTHER" id="PTHR34835">
    <property type="entry name" value="OS07G0283600 PROTEIN-RELATED"/>
    <property type="match status" value="1"/>
</dbReference>
<comment type="caution">
    <text evidence="5">The sequence shown here is derived from an EMBL/GenBank/DDBJ whole genome shotgun (WGS) entry which is preliminary data.</text>
</comment>
<keyword evidence="2" id="KW-0645">Protease</keyword>
<evidence type="ECO:0000256" key="2">
    <source>
        <dbReference type="ARBA" id="ARBA00022670"/>
    </source>
</evidence>
<keyword evidence="6" id="KW-1185">Reference proteome</keyword>
<organism evidence="5 6">
    <name type="scientific">Panicum virgatum</name>
    <name type="common">Blackwell switchgrass</name>
    <dbReference type="NCBI Taxonomy" id="38727"/>
    <lineage>
        <taxon>Eukaryota</taxon>
        <taxon>Viridiplantae</taxon>
        <taxon>Streptophyta</taxon>
        <taxon>Embryophyta</taxon>
        <taxon>Tracheophyta</taxon>
        <taxon>Spermatophyta</taxon>
        <taxon>Magnoliopsida</taxon>
        <taxon>Liliopsida</taxon>
        <taxon>Poales</taxon>
        <taxon>Poaceae</taxon>
        <taxon>PACMAD clade</taxon>
        <taxon>Panicoideae</taxon>
        <taxon>Panicodae</taxon>
        <taxon>Paniceae</taxon>
        <taxon>Panicinae</taxon>
        <taxon>Panicum</taxon>
        <taxon>Panicum sect. Hiantes</taxon>
    </lineage>
</organism>
<dbReference type="GO" id="GO:0006508">
    <property type="term" value="P:proteolysis"/>
    <property type="evidence" value="ECO:0007669"/>
    <property type="project" value="UniProtKB-KW"/>
</dbReference>
<feature type="non-terminal residue" evidence="5">
    <location>
        <position position="1"/>
    </location>
</feature>
<evidence type="ECO:0000313" key="6">
    <source>
        <dbReference type="Proteomes" id="UP000823388"/>
    </source>
</evidence>
<dbReference type="EMBL" id="CM029052">
    <property type="protein sequence ID" value="KAG2558072.1"/>
    <property type="molecule type" value="Genomic_DNA"/>
</dbReference>
<comment type="similarity">
    <text evidence="1">Belongs to the peptidase C48 family.</text>
</comment>
<protein>
    <recommendedName>
        <fullName evidence="4">Ubiquitin-like protease family profile domain-containing protein</fullName>
    </recommendedName>
</protein>
<evidence type="ECO:0000256" key="1">
    <source>
        <dbReference type="ARBA" id="ARBA00005234"/>
    </source>
</evidence>
<sequence>YHELKVLKRQLAKTISLEEAKKQKSAKRPKEVFTRFSVSSFSSILDALTPENREVIENSGLGSLLLFQKCYVPNKFVKWVAELVNYRSADIVVDGKVISLTKESVHLVLGLPMGDKHFPSDPSGGKAIVLSMFEKQSLPSVKFFANKILKHQTYFLCPNTSSVRSYRYFGNFEDINNLNQYDWCGYILDWLLDCVKSFNRGKSISSGFGGSLGGCLYYLAVLYLDYVDFGVRQVSDSIPRITVWKDSMIQTYAQLDMKSPSSYGYHPLLDVSHTCYSKDLRFLYNPMCVNIDSHFAENLDQFSGRKLPDSLKASICKLIQNYLFNSGVFVKLDVNHVSAMPDSLKSVLCKLLNHVYSIDSRIENLVLDLLKLIANAYENNDRGDSPEVKIVGERSLDDSVRAMSKKSDIMYNSKLQKSAFKGSAPQALCPAPNARSDVNDSQSFSFRARDSTTGGKLPVHGPRRVVKPGPLFKGGCVTGSNSNKFHVSKSEIDNYNSIVKLALSEFQGEDAVNLSGVRCTFWALGDSLKPGGVVKSFVVSVFAYSLFSKPSGHPVNSRRHYFFSNISDHWFVFVVDIKDRMYVILDSVFKKDDEYQVFVRGRLRNSFEIHWDKYVGLDMGFENYEFVYPAVPEQPPENTTDSGIYCMMFLEHWMSTRTSLTTIFSHTDIPHIRIKIANDLVFQPKNLGMKHRVVYFNVK</sequence>
<feature type="domain" description="Ubiquitin-like protease family profile" evidence="4">
    <location>
        <begin position="565"/>
        <end position="679"/>
    </location>
</feature>
<dbReference type="GO" id="GO:0008234">
    <property type="term" value="F:cysteine-type peptidase activity"/>
    <property type="evidence" value="ECO:0007669"/>
    <property type="project" value="InterPro"/>
</dbReference>
<dbReference type="SUPFAM" id="SSF54001">
    <property type="entry name" value="Cysteine proteinases"/>
    <property type="match status" value="1"/>
</dbReference>
<dbReference type="Pfam" id="PF02902">
    <property type="entry name" value="Peptidase_C48"/>
    <property type="match status" value="1"/>
</dbReference>
<keyword evidence="3" id="KW-0378">Hydrolase</keyword>
<dbReference type="InterPro" id="IPR038765">
    <property type="entry name" value="Papain-like_cys_pep_sf"/>
</dbReference>
<dbReference type="PANTHER" id="PTHR34835:SF60">
    <property type="entry name" value="OS10G0490300 PROTEIN"/>
    <property type="match status" value="1"/>
</dbReference>
<evidence type="ECO:0000259" key="4">
    <source>
        <dbReference type="Pfam" id="PF02902"/>
    </source>
</evidence>
<dbReference type="InterPro" id="IPR003653">
    <property type="entry name" value="Peptidase_C48_C"/>
</dbReference>
<accession>A0A8T0PD19</accession>
<dbReference type="Gene3D" id="3.40.395.10">
    <property type="entry name" value="Adenoviral Proteinase, Chain A"/>
    <property type="match status" value="1"/>
</dbReference>
<gene>
    <name evidence="5" type="ORF">PVAP13_8NG128404</name>
</gene>
<feature type="non-terminal residue" evidence="5">
    <location>
        <position position="699"/>
    </location>
</feature>
<evidence type="ECO:0000256" key="3">
    <source>
        <dbReference type="ARBA" id="ARBA00022801"/>
    </source>
</evidence>
<proteinExistence type="inferred from homology"/>